<evidence type="ECO:0000313" key="2">
    <source>
        <dbReference type="Proteomes" id="UP000026941"/>
    </source>
</evidence>
<accession>A0AA87PXZ0</accession>
<dbReference type="EMBL" id="BAYX01000002">
    <property type="protein sequence ID" value="GAJ91921.1"/>
    <property type="molecule type" value="Genomic_DNA"/>
</dbReference>
<dbReference type="Proteomes" id="UP000026941">
    <property type="component" value="Unassembled WGS sequence"/>
</dbReference>
<dbReference type="AlphaFoldDB" id="A0AA87PXZ0"/>
<sequence>MLEAQALCVCFPPRPKLIPVVLAKVLERWPEATVWTRPFRDARLGSYVERPALTTSVLISDAVACEFLNGALKSACGTSAGPVADIIDQKGHRFVRHAIA</sequence>
<evidence type="ECO:0000313" key="1">
    <source>
        <dbReference type="EMBL" id="GAJ91921.1"/>
    </source>
</evidence>
<proteinExistence type="predicted"/>
<reference evidence="1 2" key="1">
    <citation type="submission" date="2014-05" db="EMBL/GenBank/DDBJ databases">
        <title>Whole genome shotgun sequence of Rhizobium rhizogenes NBRC 13257.</title>
        <authorList>
            <person name="Katano-Makiyama Y."/>
            <person name="Hosoyama A."/>
            <person name="Hashimoto M."/>
            <person name="Hosoyama Y."/>
            <person name="Noguchi M."/>
            <person name="Tsuchikane K."/>
            <person name="Kimura A."/>
            <person name="Ohji S."/>
            <person name="Ichikawa N."/>
            <person name="Yamazoe A."/>
            <person name="Fujita N."/>
        </authorList>
    </citation>
    <scope>NUCLEOTIDE SEQUENCE [LARGE SCALE GENOMIC DNA]</scope>
    <source>
        <strain evidence="1 2">NBRC 13257</strain>
    </source>
</reference>
<gene>
    <name evidence="1" type="ORF">RRH01S_02_05900</name>
</gene>
<name>A0AA87PXZ0_RHIRH</name>
<comment type="caution">
    <text evidence="1">The sequence shown here is derived from an EMBL/GenBank/DDBJ whole genome shotgun (WGS) entry which is preliminary data.</text>
</comment>
<organism evidence="1 2">
    <name type="scientific">Rhizobium rhizogenes NBRC 13257</name>
    <dbReference type="NCBI Taxonomy" id="1220581"/>
    <lineage>
        <taxon>Bacteria</taxon>
        <taxon>Pseudomonadati</taxon>
        <taxon>Pseudomonadota</taxon>
        <taxon>Alphaproteobacteria</taxon>
        <taxon>Hyphomicrobiales</taxon>
        <taxon>Rhizobiaceae</taxon>
        <taxon>Rhizobium/Agrobacterium group</taxon>
        <taxon>Rhizobium</taxon>
    </lineage>
</organism>
<protein>
    <submittedName>
        <fullName evidence="1">Uncharacterized protein</fullName>
    </submittedName>
</protein>